<comment type="caution">
    <text evidence="8">The sequence shown here is derived from an EMBL/GenBank/DDBJ whole genome shotgun (WGS) entry which is preliminary data.</text>
</comment>
<keyword evidence="5 6" id="KW-0472">Membrane</keyword>
<keyword evidence="2 6" id="KW-0812">Transmembrane</keyword>
<protein>
    <submittedName>
        <fullName evidence="8">Cacna1c protein</fullName>
    </submittedName>
</protein>
<dbReference type="EMBL" id="CAJNDS010000802">
    <property type="protein sequence ID" value="CAE7235098.1"/>
    <property type="molecule type" value="Genomic_DNA"/>
</dbReference>
<dbReference type="Gene3D" id="1.10.238.10">
    <property type="entry name" value="EF-hand"/>
    <property type="match status" value="1"/>
</dbReference>
<evidence type="ECO:0000256" key="3">
    <source>
        <dbReference type="ARBA" id="ARBA00022837"/>
    </source>
</evidence>
<dbReference type="PROSITE" id="PS00018">
    <property type="entry name" value="EF_HAND_1"/>
    <property type="match status" value="1"/>
</dbReference>
<evidence type="ECO:0000256" key="1">
    <source>
        <dbReference type="ARBA" id="ARBA00004141"/>
    </source>
</evidence>
<dbReference type="InterPro" id="IPR027359">
    <property type="entry name" value="Volt_channel_dom_sf"/>
</dbReference>
<evidence type="ECO:0000256" key="6">
    <source>
        <dbReference type="SAM" id="Phobius"/>
    </source>
</evidence>
<evidence type="ECO:0000256" key="4">
    <source>
        <dbReference type="ARBA" id="ARBA00022989"/>
    </source>
</evidence>
<dbReference type="GO" id="GO:0005248">
    <property type="term" value="F:voltage-gated sodium channel activity"/>
    <property type="evidence" value="ECO:0007669"/>
    <property type="project" value="TreeGrafter"/>
</dbReference>
<evidence type="ECO:0000313" key="8">
    <source>
        <dbReference type="EMBL" id="CAE7235098.1"/>
    </source>
</evidence>
<accession>A0A812KS13</accession>
<sequence length="552" mass="61569">MTDEFRGALERVLEQSQRRLHSEILVLLEDCSPAKLQSSGNRDAKLTALDSRQLGHDLRELGASDDLAGADNTIGILPGADSNNPNVVPMHSISGRRSVTYDLARKASAHPEVEAARVASKRSVSLTDVLTAEMGTPKGCIGMLVSSWQFEAFFATVILTNSIFIGVVLQWESENRFSSTPRAIVAISIGYGALFTAELLLRMMAAGLRDFYCKANWAWNVFDTLVVASVLYEFLMDTRDGETDQTTSMSSNLRTLRVVRLTRLTRIVRVFRLARFLRPLRTLVQSILGTLKALIWSMLLLTLINYVFAAIFTDIVGNYTSDSAQLEADETLQRFFGTLQSSSLTLFMSISGGLSWNEATYPLRQIGWLWIYIFCIYVAFCLFALLNVMTGVFCNAAIRSAERDAEMAVQTLLMDKQRLDALLAKLFKKMDTDGSGKLDIAKFETYYQDDEVRAVFEAIDLGAHDAWTFFQSLDYNEDHQIEAKEFLDGCARLRGPAKAVDLFALRTQTAKIRKELALVAANQKHILGAMTNDQMFVRNLGTGKKPGTKLKL</sequence>
<feature type="transmembrane region" description="Helical" evidence="6">
    <location>
        <begin position="293"/>
        <end position="315"/>
    </location>
</feature>
<dbReference type="AlphaFoldDB" id="A0A812KS13"/>
<keyword evidence="9" id="KW-1185">Reference proteome</keyword>
<gene>
    <name evidence="8" type="primary">Cacna1c</name>
    <name evidence="8" type="ORF">SNAT2548_LOCUS10005</name>
</gene>
<dbReference type="OrthoDB" id="2984333at2759"/>
<dbReference type="SUPFAM" id="SSF81324">
    <property type="entry name" value="Voltage-gated potassium channels"/>
    <property type="match status" value="1"/>
</dbReference>
<dbReference type="Proteomes" id="UP000604046">
    <property type="component" value="Unassembled WGS sequence"/>
</dbReference>
<dbReference type="PROSITE" id="PS50222">
    <property type="entry name" value="EF_HAND_2"/>
    <property type="match status" value="1"/>
</dbReference>
<dbReference type="InterPro" id="IPR002048">
    <property type="entry name" value="EF_hand_dom"/>
</dbReference>
<proteinExistence type="predicted"/>
<dbReference type="InterPro" id="IPR005821">
    <property type="entry name" value="Ion_trans_dom"/>
</dbReference>
<dbReference type="InterPro" id="IPR043203">
    <property type="entry name" value="VGCC_Ca_Na"/>
</dbReference>
<evidence type="ECO:0000256" key="5">
    <source>
        <dbReference type="ARBA" id="ARBA00023136"/>
    </source>
</evidence>
<feature type="domain" description="EF-hand" evidence="7">
    <location>
        <begin position="418"/>
        <end position="453"/>
    </location>
</feature>
<keyword evidence="3" id="KW-0106">Calcium</keyword>
<feature type="transmembrane region" description="Helical" evidence="6">
    <location>
        <begin position="217"/>
        <end position="235"/>
    </location>
</feature>
<evidence type="ECO:0000259" key="7">
    <source>
        <dbReference type="PROSITE" id="PS50222"/>
    </source>
</evidence>
<feature type="transmembrane region" description="Helical" evidence="6">
    <location>
        <begin position="368"/>
        <end position="398"/>
    </location>
</feature>
<evidence type="ECO:0000256" key="2">
    <source>
        <dbReference type="ARBA" id="ARBA00022692"/>
    </source>
</evidence>
<dbReference type="PANTHER" id="PTHR10037:SF62">
    <property type="entry name" value="SODIUM CHANNEL PROTEIN 60E"/>
    <property type="match status" value="1"/>
</dbReference>
<evidence type="ECO:0000313" key="9">
    <source>
        <dbReference type="Proteomes" id="UP000604046"/>
    </source>
</evidence>
<organism evidence="8 9">
    <name type="scientific">Symbiodinium natans</name>
    <dbReference type="NCBI Taxonomy" id="878477"/>
    <lineage>
        <taxon>Eukaryota</taxon>
        <taxon>Sar</taxon>
        <taxon>Alveolata</taxon>
        <taxon>Dinophyceae</taxon>
        <taxon>Suessiales</taxon>
        <taxon>Symbiodiniaceae</taxon>
        <taxon>Symbiodinium</taxon>
    </lineage>
</organism>
<dbReference type="PANTHER" id="PTHR10037">
    <property type="entry name" value="VOLTAGE-GATED CATION CHANNEL CALCIUM AND SODIUM"/>
    <property type="match status" value="1"/>
</dbReference>
<dbReference type="Gene3D" id="1.20.120.350">
    <property type="entry name" value="Voltage-gated potassium channels. Chain C"/>
    <property type="match status" value="1"/>
</dbReference>
<dbReference type="Gene3D" id="1.10.287.70">
    <property type="match status" value="1"/>
</dbReference>
<dbReference type="GO" id="GO:0005509">
    <property type="term" value="F:calcium ion binding"/>
    <property type="evidence" value="ECO:0007669"/>
    <property type="project" value="InterPro"/>
</dbReference>
<dbReference type="InterPro" id="IPR011992">
    <property type="entry name" value="EF-hand-dom_pair"/>
</dbReference>
<dbReference type="InterPro" id="IPR018247">
    <property type="entry name" value="EF_Hand_1_Ca_BS"/>
</dbReference>
<feature type="transmembrane region" description="Helical" evidence="6">
    <location>
        <begin position="152"/>
        <end position="171"/>
    </location>
</feature>
<dbReference type="GO" id="GO:0001518">
    <property type="term" value="C:voltage-gated sodium channel complex"/>
    <property type="evidence" value="ECO:0007669"/>
    <property type="project" value="TreeGrafter"/>
</dbReference>
<feature type="transmembrane region" description="Helical" evidence="6">
    <location>
        <begin position="183"/>
        <end position="205"/>
    </location>
</feature>
<dbReference type="Pfam" id="PF00520">
    <property type="entry name" value="Ion_trans"/>
    <property type="match status" value="1"/>
</dbReference>
<name>A0A812KS13_9DINO</name>
<dbReference type="SUPFAM" id="SSF47473">
    <property type="entry name" value="EF-hand"/>
    <property type="match status" value="1"/>
</dbReference>
<comment type="subcellular location">
    <subcellularLocation>
        <location evidence="1">Membrane</location>
        <topology evidence="1">Multi-pass membrane protein</topology>
    </subcellularLocation>
</comment>
<keyword evidence="4 6" id="KW-1133">Transmembrane helix</keyword>
<reference evidence="8" key="1">
    <citation type="submission" date="2021-02" db="EMBL/GenBank/DDBJ databases">
        <authorList>
            <person name="Dougan E. K."/>
            <person name="Rhodes N."/>
            <person name="Thang M."/>
            <person name="Chan C."/>
        </authorList>
    </citation>
    <scope>NUCLEOTIDE SEQUENCE</scope>
</reference>